<dbReference type="PANTHER" id="PTHR43642">
    <property type="entry name" value="HYBRID SIGNAL TRANSDUCTION HISTIDINE KINASE G"/>
    <property type="match status" value="1"/>
</dbReference>
<dbReference type="InterPro" id="IPR041664">
    <property type="entry name" value="AAA_16"/>
</dbReference>
<reference evidence="2" key="1">
    <citation type="submission" date="2023-08" db="EMBL/GenBank/DDBJ databases">
        <authorList>
            <person name="Audoor S."/>
            <person name="Bilcke G."/>
        </authorList>
    </citation>
    <scope>NUCLEOTIDE SEQUENCE</scope>
</reference>
<evidence type="ECO:0000313" key="3">
    <source>
        <dbReference type="Proteomes" id="UP001295423"/>
    </source>
</evidence>
<dbReference type="Pfam" id="PF13191">
    <property type="entry name" value="AAA_16"/>
    <property type="match status" value="1"/>
</dbReference>
<protein>
    <recommendedName>
        <fullName evidence="1">Orc1-like AAA ATPase domain-containing protein</fullName>
    </recommendedName>
</protein>
<comment type="caution">
    <text evidence="2">The sequence shown here is derived from an EMBL/GenBank/DDBJ whole genome shotgun (WGS) entry which is preliminary data.</text>
</comment>
<gene>
    <name evidence="2" type="ORF">CYCCA115_LOCUS7607</name>
</gene>
<organism evidence="2 3">
    <name type="scientific">Cylindrotheca closterium</name>
    <dbReference type="NCBI Taxonomy" id="2856"/>
    <lineage>
        <taxon>Eukaryota</taxon>
        <taxon>Sar</taxon>
        <taxon>Stramenopiles</taxon>
        <taxon>Ochrophyta</taxon>
        <taxon>Bacillariophyta</taxon>
        <taxon>Bacillariophyceae</taxon>
        <taxon>Bacillariophycidae</taxon>
        <taxon>Bacillariales</taxon>
        <taxon>Bacillariaceae</taxon>
        <taxon>Cylindrotheca</taxon>
    </lineage>
</organism>
<sequence>ALDFESVPLIGREKEVSTLKTCFSRMIETSSNEKNNTFESRKELVLVAGKSGSGKTAVTRTLEKEVLKHTKGIFVQGKFDMNTSSEPYSGICRAFGSLCLKIKEAPAEVLCTVQACINEQLGNDVDLLLHLIPELGDLISVTANDSAVKDLGADEIESKVERLRFAFRVLMRAFSSAASPIVLFLDDLQWSEVSSLQVLDFLMTDAQNENPLMIIGCYRSDEVDENSLLHNKIVALQEMTDKYKFHLTEIKVGHFGINEIDEIIATTLPNPSMDATLDLAAICLKRTLGNPFFVLEFLKMLHQEGLLQCDNNSNSWTWDVDKIDGATMSTANVVAMLHDQMTKLPHQVQALLQCAAYIGSTFTESTINLVWTTYGRRLVESKLELTAALLHFILKEQILEKADNNTFRWVHDKLQEAALSLTGKRRESFQLDIGRTLYYGLDKQQVEVELFTIVDLINNGNVLRLTEFASANLRAAEKARDLSAFQSAAEYAAHGIGLLKNDKWS</sequence>
<dbReference type="Proteomes" id="UP001295423">
    <property type="component" value="Unassembled WGS sequence"/>
</dbReference>
<name>A0AAD2CPB5_9STRA</name>
<dbReference type="EMBL" id="CAKOGP040001056">
    <property type="protein sequence ID" value="CAJ1941652.1"/>
    <property type="molecule type" value="Genomic_DNA"/>
</dbReference>
<feature type="domain" description="Orc1-like AAA ATPase" evidence="1">
    <location>
        <begin position="9"/>
        <end position="215"/>
    </location>
</feature>
<evidence type="ECO:0000313" key="2">
    <source>
        <dbReference type="EMBL" id="CAJ1941652.1"/>
    </source>
</evidence>
<dbReference type="InterPro" id="IPR027417">
    <property type="entry name" value="P-loop_NTPase"/>
</dbReference>
<dbReference type="InterPro" id="IPR053159">
    <property type="entry name" value="Hybrid_Histidine_Kinase"/>
</dbReference>
<dbReference type="AlphaFoldDB" id="A0AAD2CPB5"/>
<proteinExistence type="predicted"/>
<accession>A0AAD2CPB5</accession>
<dbReference type="SUPFAM" id="SSF52540">
    <property type="entry name" value="P-loop containing nucleoside triphosphate hydrolases"/>
    <property type="match status" value="1"/>
</dbReference>
<dbReference type="Gene3D" id="3.40.50.300">
    <property type="entry name" value="P-loop containing nucleotide triphosphate hydrolases"/>
    <property type="match status" value="1"/>
</dbReference>
<dbReference type="PANTHER" id="PTHR43642:SF1">
    <property type="entry name" value="HYBRID SIGNAL TRANSDUCTION HISTIDINE KINASE G"/>
    <property type="match status" value="1"/>
</dbReference>
<keyword evidence="3" id="KW-1185">Reference proteome</keyword>
<feature type="non-terminal residue" evidence="2">
    <location>
        <position position="505"/>
    </location>
</feature>
<feature type="non-terminal residue" evidence="2">
    <location>
        <position position="1"/>
    </location>
</feature>
<evidence type="ECO:0000259" key="1">
    <source>
        <dbReference type="Pfam" id="PF13191"/>
    </source>
</evidence>